<organism evidence="3 4">
    <name type="scientific">Gordonia oryzae</name>
    <dbReference type="NCBI Taxonomy" id="2487349"/>
    <lineage>
        <taxon>Bacteria</taxon>
        <taxon>Bacillati</taxon>
        <taxon>Actinomycetota</taxon>
        <taxon>Actinomycetes</taxon>
        <taxon>Mycobacteriales</taxon>
        <taxon>Gordoniaceae</taxon>
        <taxon>Gordonia</taxon>
    </lineage>
</organism>
<keyword evidence="3" id="KW-0670">Pyruvate</keyword>
<keyword evidence="3" id="KW-0413">Isomerase</keyword>
<comment type="caution">
    <text evidence="3">The sequence shown here is derived from an EMBL/GenBank/DDBJ whole genome shotgun (WGS) entry which is preliminary data.</text>
</comment>
<dbReference type="SUPFAM" id="SSF109854">
    <property type="entry name" value="DinB/YfiT-like putative metalloenzymes"/>
    <property type="match status" value="1"/>
</dbReference>
<protein>
    <submittedName>
        <fullName evidence="3">Maleylpyruvate isomerase family mycothiol-dependent enzyme</fullName>
    </submittedName>
</protein>
<proteinExistence type="predicted"/>
<dbReference type="SUPFAM" id="SSF55718">
    <property type="entry name" value="SCP-like"/>
    <property type="match status" value="1"/>
</dbReference>
<evidence type="ECO:0000259" key="2">
    <source>
        <dbReference type="Pfam" id="PF11716"/>
    </source>
</evidence>
<evidence type="ECO:0000313" key="4">
    <source>
        <dbReference type="Proteomes" id="UP000267536"/>
    </source>
</evidence>
<dbReference type="Gene3D" id="1.20.120.450">
    <property type="entry name" value="dinb family like domain"/>
    <property type="match status" value="1"/>
</dbReference>
<dbReference type="InterPro" id="IPR024344">
    <property type="entry name" value="MDMPI_metal-binding"/>
</dbReference>
<evidence type="ECO:0000313" key="3">
    <source>
        <dbReference type="EMBL" id="RPA63390.1"/>
    </source>
</evidence>
<sequence length="272" mass="28778">MPTTSIDPTTLTPDLIGEWAALRALADDIGEQWTQPSILPGWTNADIIAHIIGTESMLDGRDVEAPAGLSDLDHVRNPIGEFNEKWVEHFRGRPADEVLAAFDEIIGVRSAALSAMSQSDFDAEAATPAGPDTYGRFMRIRLFDCWIHEVDLRDATIGGNPSAAPVGWVLDEVSASLPFVVGKRAKAPSGSAVAFEITGAAPRTVRIAVAGRAGLVEAFEGGDEAADVVLTVDAVDLVRLVGGRRRADPSAVEVCGDHALGQAILGALNYMI</sequence>
<evidence type="ECO:0000259" key="1">
    <source>
        <dbReference type="Pfam" id="PF07398"/>
    </source>
</evidence>
<dbReference type="InterPro" id="IPR034660">
    <property type="entry name" value="DinB/YfiT-like"/>
</dbReference>
<reference evidence="3 4" key="1">
    <citation type="submission" date="2018-11" db="EMBL/GenBank/DDBJ databases">
        <title>Draft genome sequence of Gordonia sp. RS15-1S isolated from rice stems.</title>
        <authorList>
            <person name="Muangham S."/>
        </authorList>
    </citation>
    <scope>NUCLEOTIDE SEQUENCE [LARGE SCALE GENOMIC DNA]</scope>
    <source>
        <strain evidence="3 4">RS15-1S</strain>
    </source>
</reference>
<keyword evidence="4" id="KW-1185">Reference proteome</keyword>
<name>A0A3N4GXP9_9ACTN</name>
<dbReference type="GO" id="GO:0046872">
    <property type="term" value="F:metal ion binding"/>
    <property type="evidence" value="ECO:0007669"/>
    <property type="project" value="InterPro"/>
</dbReference>
<dbReference type="InterPro" id="IPR010872">
    <property type="entry name" value="MDMPI_C-term_domain"/>
</dbReference>
<dbReference type="NCBIfam" id="TIGR03083">
    <property type="entry name" value="maleylpyruvate isomerase family mycothiol-dependent enzyme"/>
    <property type="match status" value="1"/>
</dbReference>
<dbReference type="AlphaFoldDB" id="A0A3N4GXP9"/>
<dbReference type="InterPro" id="IPR036527">
    <property type="entry name" value="SCP2_sterol-bd_dom_sf"/>
</dbReference>
<accession>A0A3N4GXP9</accession>
<gene>
    <name evidence="3" type="ORF">EF294_07720</name>
</gene>
<dbReference type="GO" id="GO:0016853">
    <property type="term" value="F:isomerase activity"/>
    <property type="evidence" value="ECO:0007669"/>
    <property type="project" value="UniProtKB-KW"/>
</dbReference>
<dbReference type="OrthoDB" id="154293at2"/>
<dbReference type="EMBL" id="RKMH01000005">
    <property type="protein sequence ID" value="RPA63390.1"/>
    <property type="molecule type" value="Genomic_DNA"/>
</dbReference>
<feature type="domain" description="Mycothiol-dependent maleylpyruvate isomerase metal-binding" evidence="2">
    <location>
        <begin position="18"/>
        <end position="153"/>
    </location>
</feature>
<dbReference type="Pfam" id="PF07398">
    <property type="entry name" value="MDMPI_C"/>
    <property type="match status" value="1"/>
</dbReference>
<feature type="domain" description="MDMPI C-terminal" evidence="1">
    <location>
        <begin position="170"/>
        <end position="262"/>
    </location>
</feature>
<dbReference type="Proteomes" id="UP000267536">
    <property type="component" value="Unassembled WGS sequence"/>
</dbReference>
<dbReference type="Pfam" id="PF11716">
    <property type="entry name" value="MDMPI_N"/>
    <property type="match status" value="1"/>
</dbReference>
<dbReference type="InterPro" id="IPR017517">
    <property type="entry name" value="Maleyloyr_isom"/>
</dbReference>
<dbReference type="RefSeq" id="WP_123927704.1">
    <property type="nucleotide sequence ID" value="NZ_JBPSDP010000001.1"/>
</dbReference>